<dbReference type="PANTHER" id="PTHR10775">
    <property type="entry name" value="OS08G0208400 PROTEIN"/>
    <property type="match status" value="1"/>
</dbReference>
<proteinExistence type="predicted"/>
<name>A0AAE0A823_9ROSI</name>
<sequence length="140" mass="15599">MSLCCLLWSDLQIGLSREEEVLFLVTLSCSVTSLFTKLTCSDRGPACIIAARIVGMIEGKTNDPEKARLDLADMNIRQELHLQLKDNGSYAKPQACYTLTSDERKDFCKFLKSVKFPDSFASNIARCVNVNEGNILVEKS</sequence>
<accession>A0AAE0A823</accession>
<comment type="caution">
    <text evidence="1">The sequence shown here is derived from an EMBL/GenBank/DDBJ whole genome shotgun (WGS) entry which is preliminary data.</text>
</comment>
<dbReference type="EMBL" id="JANJYJ010000006">
    <property type="protein sequence ID" value="KAK3205464.1"/>
    <property type="molecule type" value="Genomic_DNA"/>
</dbReference>
<dbReference type="PANTHER" id="PTHR10775:SF185">
    <property type="entry name" value="OS08G0208400 PROTEIN"/>
    <property type="match status" value="1"/>
</dbReference>
<evidence type="ECO:0000313" key="1">
    <source>
        <dbReference type="EMBL" id="KAK3205464.1"/>
    </source>
</evidence>
<dbReference type="Proteomes" id="UP001281410">
    <property type="component" value="Unassembled WGS sequence"/>
</dbReference>
<evidence type="ECO:0000313" key="2">
    <source>
        <dbReference type="Proteomes" id="UP001281410"/>
    </source>
</evidence>
<gene>
    <name evidence="1" type="ORF">Dsin_019510</name>
</gene>
<reference evidence="1" key="1">
    <citation type="journal article" date="2023" name="Plant J.">
        <title>Genome sequences and population genomics provide insights into the demographic history, inbreeding, and mutation load of two 'living fossil' tree species of Dipteronia.</title>
        <authorList>
            <person name="Feng Y."/>
            <person name="Comes H.P."/>
            <person name="Chen J."/>
            <person name="Zhu S."/>
            <person name="Lu R."/>
            <person name="Zhang X."/>
            <person name="Li P."/>
            <person name="Qiu J."/>
            <person name="Olsen K.M."/>
            <person name="Qiu Y."/>
        </authorList>
    </citation>
    <scope>NUCLEOTIDE SEQUENCE</scope>
    <source>
        <strain evidence="1">NBL</strain>
    </source>
</reference>
<keyword evidence="2" id="KW-1185">Reference proteome</keyword>
<protein>
    <submittedName>
        <fullName evidence="1">Uncharacterized protein</fullName>
    </submittedName>
</protein>
<organism evidence="1 2">
    <name type="scientific">Dipteronia sinensis</name>
    <dbReference type="NCBI Taxonomy" id="43782"/>
    <lineage>
        <taxon>Eukaryota</taxon>
        <taxon>Viridiplantae</taxon>
        <taxon>Streptophyta</taxon>
        <taxon>Embryophyta</taxon>
        <taxon>Tracheophyta</taxon>
        <taxon>Spermatophyta</taxon>
        <taxon>Magnoliopsida</taxon>
        <taxon>eudicotyledons</taxon>
        <taxon>Gunneridae</taxon>
        <taxon>Pentapetalae</taxon>
        <taxon>rosids</taxon>
        <taxon>malvids</taxon>
        <taxon>Sapindales</taxon>
        <taxon>Sapindaceae</taxon>
        <taxon>Hippocastanoideae</taxon>
        <taxon>Acereae</taxon>
        <taxon>Dipteronia</taxon>
    </lineage>
</organism>
<dbReference type="AlphaFoldDB" id="A0AAE0A823"/>